<feature type="non-terminal residue" evidence="1">
    <location>
        <position position="28"/>
    </location>
</feature>
<sequence length="28" mass="3269">MCRISRCFQPSFLCRLSDVVVSYVSRCL</sequence>
<gene>
    <name evidence="1" type="ORF">CSUI_006468</name>
</gene>
<dbReference type="EMBL" id="MIGC01003274">
    <property type="protein sequence ID" value="PHJ19702.1"/>
    <property type="molecule type" value="Genomic_DNA"/>
</dbReference>
<comment type="caution">
    <text evidence="1">The sequence shown here is derived from an EMBL/GenBank/DDBJ whole genome shotgun (WGS) entry which is preliminary data.</text>
</comment>
<keyword evidence="2" id="KW-1185">Reference proteome</keyword>
<dbReference type="VEuPathDB" id="ToxoDB:CSUI_006468"/>
<evidence type="ECO:0000313" key="2">
    <source>
        <dbReference type="Proteomes" id="UP000221165"/>
    </source>
</evidence>
<organism evidence="1 2">
    <name type="scientific">Cystoisospora suis</name>
    <dbReference type="NCBI Taxonomy" id="483139"/>
    <lineage>
        <taxon>Eukaryota</taxon>
        <taxon>Sar</taxon>
        <taxon>Alveolata</taxon>
        <taxon>Apicomplexa</taxon>
        <taxon>Conoidasida</taxon>
        <taxon>Coccidia</taxon>
        <taxon>Eucoccidiorida</taxon>
        <taxon>Eimeriorina</taxon>
        <taxon>Sarcocystidae</taxon>
        <taxon>Cystoisospora</taxon>
    </lineage>
</organism>
<name>A0A2C6KTY4_9APIC</name>
<dbReference type="AlphaFoldDB" id="A0A2C6KTY4"/>
<protein>
    <submittedName>
        <fullName evidence="1">Uncharacterized protein</fullName>
    </submittedName>
</protein>
<proteinExistence type="predicted"/>
<evidence type="ECO:0000313" key="1">
    <source>
        <dbReference type="EMBL" id="PHJ19702.1"/>
    </source>
</evidence>
<dbReference type="Proteomes" id="UP000221165">
    <property type="component" value="Unassembled WGS sequence"/>
</dbReference>
<reference evidence="1 2" key="1">
    <citation type="journal article" date="2017" name="Int. J. Parasitol.">
        <title>The genome of the protozoan parasite Cystoisospora suis and a reverse vaccinology approach to identify vaccine candidates.</title>
        <authorList>
            <person name="Palmieri N."/>
            <person name="Shrestha A."/>
            <person name="Ruttkowski B."/>
            <person name="Beck T."/>
            <person name="Vogl C."/>
            <person name="Tomley F."/>
            <person name="Blake D.P."/>
            <person name="Joachim A."/>
        </authorList>
    </citation>
    <scope>NUCLEOTIDE SEQUENCE [LARGE SCALE GENOMIC DNA]</scope>
    <source>
        <strain evidence="1 2">Wien I</strain>
    </source>
</reference>
<accession>A0A2C6KTY4</accession>